<dbReference type="STRING" id="7070.D2A4R2"/>
<dbReference type="EMBL" id="KQ971344">
    <property type="protein sequence ID" value="EFA05257.1"/>
    <property type="molecule type" value="Genomic_DNA"/>
</dbReference>
<keyword evidence="4 8" id="KW-1133">Transmembrane helix</keyword>
<dbReference type="Pfam" id="PF08395">
    <property type="entry name" value="7tm_7"/>
    <property type="match status" value="1"/>
</dbReference>
<dbReference type="Proteomes" id="UP000007266">
    <property type="component" value="Linkage group 6"/>
</dbReference>
<dbReference type="GO" id="GO:0007165">
    <property type="term" value="P:signal transduction"/>
    <property type="evidence" value="ECO:0007669"/>
    <property type="project" value="UniProtKB-KW"/>
</dbReference>
<gene>
    <name evidence="9" type="primary">AUGUSTUS-3.0.2_15409</name>
    <name evidence="9" type="ORF">TcasGA2_TC015409</name>
</gene>
<dbReference type="KEGG" id="tca:661155"/>
<evidence type="ECO:0000256" key="6">
    <source>
        <dbReference type="ARBA" id="ARBA00023170"/>
    </source>
</evidence>
<keyword evidence="6 8" id="KW-0675">Receptor</keyword>
<evidence type="ECO:0000313" key="10">
    <source>
        <dbReference type="Proteomes" id="UP000007266"/>
    </source>
</evidence>
<evidence type="ECO:0000256" key="3">
    <source>
        <dbReference type="ARBA" id="ARBA00022692"/>
    </source>
</evidence>
<dbReference type="GO" id="GO:0030425">
    <property type="term" value="C:dendrite"/>
    <property type="evidence" value="ECO:0000318"/>
    <property type="project" value="GO_Central"/>
</dbReference>
<comment type="similarity">
    <text evidence="8">Belongs to the insect chemoreceptor superfamily. Gustatory receptor (GR) family.</text>
</comment>
<accession>D2A4R2</accession>
<dbReference type="HOGENOM" id="CLU_029071_2_0_1"/>
<dbReference type="InterPro" id="IPR013604">
    <property type="entry name" value="7TM_chemorcpt"/>
</dbReference>
<dbReference type="PANTHER" id="PTHR21143">
    <property type="entry name" value="INVERTEBRATE GUSTATORY RECEPTOR"/>
    <property type="match status" value="1"/>
</dbReference>
<keyword evidence="5 8" id="KW-0472">Membrane</keyword>
<dbReference type="InParanoid" id="D2A4R2"/>
<dbReference type="PhylomeDB" id="D2A4R2"/>
<feature type="transmembrane region" description="Helical" evidence="8">
    <location>
        <begin position="272"/>
        <end position="291"/>
    </location>
</feature>
<keyword evidence="2 8" id="KW-1003">Cell membrane</keyword>
<dbReference type="PANTHER" id="PTHR21143:SF123">
    <property type="entry name" value="GUSTATORY RECEPTOR FOR SUGAR TASTE 43A-RELATED"/>
    <property type="match status" value="1"/>
</dbReference>
<feature type="transmembrane region" description="Helical" evidence="8">
    <location>
        <begin position="43"/>
        <end position="64"/>
    </location>
</feature>
<protein>
    <recommendedName>
        <fullName evidence="8">Gustatory receptor</fullName>
    </recommendedName>
</protein>
<dbReference type="OMA" id="WIFTVYS"/>
<evidence type="ECO:0000256" key="5">
    <source>
        <dbReference type="ARBA" id="ARBA00023136"/>
    </source>
</evidence>
<feature type="transmembrane region" description="Helical" evidence="8">
    <location>
        <begin position="297"/>
        <end position="318"/>
    </location>
</feature>
<comment type="subcellular location">
    <subcellularLocation>
        <location evidence="1 8">Cell membrane</location>
        <topology evidence="1 8">Multi-pass membrane protein</topology>
    </subcellularLocation>
</comment>
<feature type="transmembrane region" description="Helical" evidence="8">
    <location>
        <begin position="138"/>
        <end position="161"/>
    </location>
</feature>
<keyword evidence="3 8" id="KW-0812">Transmembrane</keyword>
<feature type="transmembrane region" description="Helical" evidence="8">
    <location>
        <begin position="379"/>
        <end position="400"/>
    </location>
</feature>
<dbReference type="GO" id="GO:0005886">
    <property type="term" value="C:plasma membrane"/>
    <property type="evidence" value="ECO:0007669"/>
    <property type="project" value="UniProtKB-SubCell"/>
</dbReference>
<evidence type="ECO:0000313" key="9">
    <source>
        <dbReference type="EMBL" id="EFA05257.1"/>
    </source>
</evidence>
<evidence type="ECO:0000256" key="4">
    <source>
        <dbReference type="ARBA" id="ARBA00022989"/>
    </source>
</evidence>
<dbReference type="GO" id="GO:0030424">
    <property type="term" value="C:axon"/>
    <property type="evidence" value="ECO:0000318"/>
    <property type="project" value="GO_Central"/>
</dbReference>
<evidence type="ECO:0000256" key="2">
    <source>
        <dbReference type="ARBA" id="ARBA00022475"/>
    </source>
</evidence>
<evidence type="ECO:0000256" key="1">
    <source>
        <dbReference type="ARBA" id="ARBA00004651"/>
    </source>
</evidence>
<reference evidence="9 10" key="1">
    <citation type="journal article" date="2008" name="Nature">
        <title>The genome of the model beetle and pest Tribolium castaneum.</title>
        <authorList>
            <consortium name="Tribolium Genome Sequencing Consortium"/>
            <person name="Richards S."/>
            <person name="Gibbs R.A."/>
            <person name="Weinstock G.M."/>
            <person name="Brown S.J."/>
            <person name="Denell R."/>
            <person name="Beeman R.W."/>
            <person name="Gibbs R."/>
            <person name="Beeman R.W."/>
            <person name="Brown S.J."/>
            <person name="Bucher G."/>
            <person name="Friedrich M."/>
            <person name="Grimmelikhuijzen C.J."/>
            <person name="Klingler M."/>
            <person name="Lorenzen M."/>
            <person name="Richards S."/>
            <person name="Roth S."/>
            <person name="Schroder R."/>
            <person name="Tautz D."/>
            <person name="Zdobnov E.M."/>
            <person name="Muzny D."/>
            <person name="Gibbs R.A."/>
            <person name="Weinstock G.M."/>
            <person name="Attaway T."/>
            <person name="Bell S."/>
            <person name="Buhay C.J."/>
            <person name="Chandrabose M.N."/>
            <person name="Chavez D."/>
            <person name="Clerk-Blankenburg K.P."/>
            <person name="Cree A."/>
            <person name="Dao M."/>
            <person name="Davis C."/>
            <person name="Chacko J."/>
            <person name="Dinh H."/>
            <person name="Dugan-Rocha S."/>
            <person name="Fowler G."/>
            <person name="Garner T.T."/>
            <person name="Garnes J."/>
            <person name="Gnirke A."/>
            <person name="Hawes A."/>
            <person name="Hernandez J."/>
            <person name="Hines S."/>
            <person name="Holder M."/>
            <person name="Hume J."/>
            <person name="Jhangiani S.N."/>
            <person name="Joshi V."/>
            <person name="Khan Z.M."/>
            <person name="Jackson L."/>
            <person name="Kovar C."/>
            <person name="Kowis A."/>
            <person name="Lee S."/>
            <person name="Lewis L.R."/>
            <person name="Margolis J."/>
            <person name="Morgan M."/>
            <person name="Nazareth L.V."/>
            <person name="Nguyen N."/>
            <person name="Okwuonu G."/>
            <person name="Parker D."/>
            <person name="Richards S."/>
            <person name="Ruiz S.J."/>
            <person name="Santibanez J."/>
            <person name="Savard J."/>
            <person name="Scherer S.E."/>
            <person name="Schneider B."/>
            <person name="Sodergren E."/>
            <person name="Tautz D."/>
            <person name="Vattahil S."/>
            <person name="Villasana D."/>
            <person name="White C.S."/>
            <person name="Wright R."/>
            <person name="Park Y."/>
            <person name="Beeman R.W."/>
            <person name="Lord J."/>
            <person name="Oppert B."/>
            <person name="Lorenzen M."/>
            <person name="Brown S."/>
            <person name="Wang L."/>
            <person name="Savard J."/>
            <person name="Tautz D."/>
            <person name="Richards S."/>
            <person name="Weinstock G."/>
            <person name="Gibbs R.A."/>
            <person name="Liu Y."/>
            <person name="Worley K."/>
            <person name="Weinstock G."/>
            <person name="Elsik C.G."/>
            <person name="Reese J.T."/>
            <person name="Elhaik E."/>
            <person name="Landan G."/>
            <person name="Graur D."/>
            <person name="Arensburger P."/>
            <person name="Atkinson P."/>
            <person name="Beeman R.W."/>
            <person name="Beidler J."/>
            <person name="Brown S.J."/>
            <person name="Demuth J.P."/>
            <person name="Drury D.W."/>
            <person name="Du Y.Z."/>
            <person name="Fujiwara H."/>
            <person name="Lorenzen M."/>
            <person name="Maselli V."/>
            <person name="Osanai M."/>
            <person name="Park Y."/>
            <person name="Robertson H.M."/>
            <person name="Tu Z."/>
            <person name="Wang J.J."/>
            <person name="Wang S."/>
            <person name="Richards S."/>
            <person name="Song H."/>
            <person name="Zhang L."/>
            <person name="Sodergren E."/>
            <person name="Werner D."/>
            <person name="Stanke M."/>
            <person name="Morgenstern B."/>
            <person name="Solovyev V."/>
            <person name="Kosarev P."/>
            <person name="Brown G."/>
            <person name="Chen H.C."/>
            <person name="Ermolaeva O."/>
            <person name="Hlavina W."/>
            <person name="Kapustin Y."/>
            <person name="Kiryutin B."/>
            <person name="Kitts P."/>
            <person name="Maglott D."/>
            <person name="Pruitt K."/>
            <person name="Sapojnikov V."/>
            <person name="Souvorov A."/>
            <person name="Mackey A.J."/>
            <person name="Waterhouse R.M."/>
            <person name="Wyder S."/>
            <person name="Zdobnov E.M."/>
            <person name="Zdobnov E.M."/>
            <person name="Wyder S."/>
            <person name="Kriventseva E.V."/>
            <person name="Kadowaki T."/>
            <person name="Bork P."/>
            <person name="Aranda M."/>
            <person name="Bao R."/>
            <person name="Beermann A."/>
            <person name="Berns N."/>
            <person name="Bolognesi R."/>
            <person name="Bonneton F."/>
            <person name="Bopp D."/>
            <person name="Brown S.J."/>
            <person name="Bucher G."/>
            <person name="Butts T."/>
            <person name="Chaumot A."/>
            <person name="Denell R.E."/>
            <person name="Ferrier D.E."/>
            <person name="Friedrich M."/>
            <person name="Gordon C.M."/>
            <person name="Jindra M."/>
            <person name="Klingler M."/>
            <person name="Lan Q."/>
            <person name="Lattorff H.M."/>
            <person name="Laudet V."/>
            <person name="von Levetsow C."/>
            <person name="Liu Z."/>
            <person name="Lutz R."/>
            <person name="Lynch J.A."/>
            <person name="da Fonseca R.N."/>
            <person name="Posnien N."/>
            <person name="Reuter R."/>
            <person name="Roth S."/>
            <person name="Savard J."/>
            <person name="Schinko J.B."/>
            <person name="Schmitt C."/>
            <person name="Schoppmeier M."/>
            <person name="Schroder R."/>
            <person name="Shippy T.D."/>
            <person name="Simonnet F."/>
            <person name="Marques-Souza H."/>
            <person name="Tautz D."/>
            <person name="Tomoyasu Y."/>
            <person name="Trauner J."/>
            <person name="Van der Zee M."/>
            <person name="Vervoort M."/>
            <person name="Wittkopp N."/>
            <person name="Wimmer E.A."/>
            <person name="Yang X."/>
            <person name="Jones A.K."/>
            <person name="Sattelle D.B."/>
            <person name="Ebert P.R."/>
            <person name="Nelson D."/>
            <person name="Scott J.G."/>
            <person name="Beeman R.W."/>
            <person name="Muthukrishnan S."/>
            <person name="Kramer K.J."/>
            <person name="Arakane Y."/>
            <person name="Beeman R.W."/>
            <person name="Zhu Q."/>
            <person name="Hogenkamp D."/>
            <person name="Dixit R."/>
            <person name="Oppert B."/>
            <person name="Jiang H."/>
            <person name="Zou Z."/>
            <person name="Marshall J."/>
            <person name="Elpidina E."/>
            <person name="Vinokurov K."/>
            <person name="Oppert C."/>
            <person name="Zou Z."/>
            <person name="Evans J."/>
            <person name="Lu Z."/>
            <person name="Zhao P."/>
            <person name="Sumathipala N."/>
            <person name="Altincicek B."/>
            <person name="Vilcinskas A."/>
            <person name="Williams M."/>
            <person name="Hultmark D."/>
            <person name="Hetru C."/>
            <person name="Jiang H."/>
            <person name="Grimmelikhuijzen C.J."/>
            <person name="Hauser F."/>
            <person name="Cazzamali G."/>
            <person name="Williamson M."/>
            <person name="Park Y."/>
            <person name="Li B."/>
            <person name="Tanaka Y."/>
            <person name="Predel R."/>
            <person name="Neupert S."/>
            <person name="Schachtner J."/>
            <person name="Verleyen P."/>
            <person name="Raible F."/>
            <person name="Bork P."/>
            <person name="Friedrich M."/>
            <person name="Walden K.K."/>
            <person name="Robertson H.M."/>
            <person name="Angeli S."/>
            <person name="Foret S."/>
            <person name="Bucher G."/>
            <person name="Schuetz S."/>
            <person name="Maleszka R."/>
            <person name="Wimmer E.A."/>
            <person name="Beeman R.W."/>
            <person name="Lorenzen M."/>
            <person name="Tomoyasu Y."/>
            <person name="Miller S.C."/>
            <person name="Grossmann D."/>
            <person name="Bucher G."/>
        </authorList>
    </citation>
    <scope>NUCLEOTIDE SEQUENCE [LARGE SCALE GENOMIC DNA]</scope>
    <source>
        <strain evidence="9 10">Georgia GA2</strain>
    </source>
</reference>
<dbReference type="GO" id="GO:0043025">
    <property type="term" value="C:neuronal cell body"/>
    <property type="evidence" value="ECO:0000318"/>
    <property type="project" value="GO_Central"/>
</dbReference>
<organism evidence="9 10">
    <name type="scientific">Tribolium castaneum</name>
    <name type="common">Red flour beetle</name>
    <dbReference type="NCBI Taxonomy" id="7070"/>
    <lineage>
        <taxon>Eukaryota</taxon>
        <taxon>Metazoa</taxon>
        <taxon>Ecdysozoa</taxon>
        <taxon>Arthropoda</taxon>
        <taxon>Hexapoda</taxon>
        <taxon>Insecta</taxon>
        <taxon>Pterygota</taxon>
        <taxon>Neoptera</taxon>
        <taxon>Endopterygota</taxon>
        <taxon>Coleoptera</taxon>
        <taxon>Polyphaga</taxon>
        <taxon>Cucujiformia</taxon>
        <taxon>Tenebrionidae</taxon>
        <taxon>Tenebrionidae incertae sedis</taxon>
        <taxon>Tribolium</taxon>
    </lineage>
</organism>
<comment type="function">
    <text evidence="8">Gustatory receptor which mediates acceptance or avoidance behavior, depending on its substrates.</text>
</comment>
<feature type="transmembrane region" description="Helical" evidence="8">
    <location>
        <begin position="173"/>
        <end position="194"/>
    </location>
</feature>
<keyword evidence="10" id="KW-1185">Reference proteome</keyword>
<dbReference type="GO" id="GO:0007635">
    <property type="term" value="P:chemosensory behavior"/>
    <property type="evidence" value="ECO:0000318"/>
    <property type="project" value="GO_Central"/>
</dbReference>
<evidence type="ECO:0000256" key="8">
    <source>
        <dbReference type="RuleBase" id="RU363108"/>
    </source>
</evidence>
<sequence>MTPHALISSDFHDVIKPLINLTKIFGFLPVCSSQKGQKTCLNLSINYCICGYIFSAILFSLSILGLTEDLNSAPIRMKNPIVKYIILIDLGEVAVTVLAGILTTPFKLPYFWKMLTGFGKIEQVLPPHHAPEEKKRSFWAVTIFLVLAASVIFFDVVVWGLSASDLGVFFKRFLPVYVSYLLIFVQQIPFCFFVRVIRLKIEDLNGAFRAGLERVQNGENQWISVMKVNKQPKVIQGKSALSYERLNEFMRLVEEIEDVIEAINGFYGVHTLLILFSCLLHLVVTPYYLLIEVCNAGYLPFILLQVAWIVLHLIRLMVIVETCQRCIDEYQVTTNLVLKLLTSPLLPDIKEQVEILAVQVSNKKIKFSSFGMLKISRSLLTSFGGALTTFLVILFQYGGIHGNVY</sequence>
<keyword evidence="7 8" id="KW-0807">Transducer</keyword>
<dbReference type="eggNOG" id="ENOG502S2QD">
    <property type="taxonomic scope" value="Eukaryota"/>
</dbReference>
<dbReference type="OrthoDB" id="8176814at2759"/>
<proteinExistence type="inferred from homology"/>
<dbReference type="AlphaFoldDB" id="D2A4R2"/>
<dbReference type="GO" id="GO:0008049">
    <property type="term" value="P:male courtship behavior"/>
    <property type="evidence" value="ECO:0000318"/>
    <property type="project" value="GO_Central"/>
</dbReference>
<reference evidence="9 10" key="2">
    <citation type="journal article" date="2010" name="Nucleic Acids Res.">
        <title>BeetleBase in 2010: revisions to provide comprehensive genomic information for Tribolium castaneum.</title>
        <authorList>
            <person name="Kim H.S."/>
            <person name="Murphy T."/>
            <person name="Xia J."/>
            <person name="Caragea D."/>
            <person name="Park Y."/>
            <person name="Beeman R.W."/>
            <person name="Lorenzen M.D."/>
            <person name="Butcher S."/>
            <person name="Manak J.R."/>
            <person name="Brown S.J."/>
        </authorList>
    </citation>
    <scope>NUCLEOTIDE SEQUENCE [LARGE SCALE GENOMIC DNA]</scope>
    <source>
        <strain evidence="9 10">Georgia GA2</strain>
    </source>
</reference>
<name>D2A4R2_TRICA</name>
<dbReference type="GO" id="GO:0050909">
    <property type="term" value="P:sensory perception of taste"/>
    <property type="evidence" value="ECO:0007669"/>
    <property type="project" value="InterPro"/>
</dbReference>
<feature type="transmembrane region" description="Helical" evidence="8">
    <location>
        <begin position="84"/>
        <end position="104"/>
    </location>
</feature>
<evidence type="ECO:0000256" key="7">
    <source>
        <dbReference type="ARBA" id="ARBA00023224"/>
    </source>
</evidence>